<dbReference type="Proteomes" id="UP001258017">
    <property type="component" value="Unassembled WGS sequence"/>
</dbReference>
<feature type="compositionally biased region" description="Basic residues" evidence="1">
    <location>
        <begin position="363"/>
        <end position="376"/>
    </location>
</feature>
<comment type="caution">
    <text evidence="3">The sequence shown here is derived from an EMBL/GenBank/DDBJ whole genome shotgun (WGS) entry which is preliminary data.</text>
</comment>
<feature type="compositionally biased region" description="Basic and acidic residues" evidence="1">
    <location>
        <begin position="93"/>
        <end position="104"/>
    </location>
</feature>
<proteinExistence type="predicted"/>
<feature type="compositionally biased region" description="Basic and acidic residues" evidence="1">
    <location>
        <begin position="297"/>
        <end position="362"/>
    </location>
</feature>
<sequence length="459" mass="53852">MKKNILGQGSHDERRTTSRKDDRSSLPHSRSEEERRRRRQEWLMQQEREREHERLKRQKILEYELKRAREQGARHISGRSADHSRSKSKSRSRSLEDQHRRDTKATSSKPLVMSEKLETKCGATNLFKGPEGTKISTLELRRIKVDIHRNISVEGKINELQRDIVNPEDLTIIRRRGYSSLRTTLDHEGTINFVRTLNVNGEGSKPIFEREEIKGTSTEVKEVEEHRTVIALDNGGSAKKTDTFKRRSPSSPSSRNRSRSPRPSTSRRSRSRDSQSASCKFDRHSSRKSDRRRSRGKSRESEKKYKERRSSRDTESLPREHKDHRRDTRSSRLDHRDSRRRGNESRNEHESRTMDHSADSRERKRGRSRSGSRSRFRYRERQVIPSHCIEQVPYPIYYGPRPIMVGPVMPIRGQVPIARGRLPHSMMGPMRPFPPRFIPSDIYGLRPPPPPNYRFGSMF</sequence>
<dbReference type="EMBL" id="JAIFRP010000045">
    <property type="protein sequence ID" value="KAK2581024.1"/>
    <property type="molecule type" value="Genomic_DNA"/>
</dbReference>
<feature type="compositionally biased region" description="Basic residues" evidence="1">
    <location>
        <begin position="256"/>
        <end position="270"/>
    </location>
</feature>
<keyword evidence="4" id="KW-1185">Reference proteome</keyword>
<evidence type="ECO:0000256" key="1">
    <source>
        <dbReference type="SAM" id="MobiDB-lite"/>
    </source>
</evidence>
<evidence type="ECO:0000259" key="2">
    <source>
        <dbReference type="Pfam" id="PF12278"/>
    </source>
</evidence>
<reference evidence="3" key="2">
    <citation type="journal article" date="2023" name="Commun. Biol.">
        <title>Intrasexual cuticular hydrocarbon dimorphism in a wasp sheds light on hydrocarbon biosynthesis genes in Hymenoptera.</title>
        <authorList>
            <person name="Moris V.C."/>
            <person name="Podsiadlowski L."/>
            <person name="Martin S."/>
            <person name="Oeyen J.P."/>
            <person name="Donath A."/>
            <person name="Petersen M."/>
            <person name="Wilbrandt J."/>
            <person name="Misof B."/>
            <person name="Liedtke D."/>
            <person name="Thamm M."/>
            <person name="Scheiner R."/>
            <person name="Schmitt T."/>
            <person name="Niehuis O."/>
        </authorList>
    </citation>
    <scope>NUCLEOTIDE SEQUENCE</scope>
    <source>
        <strain evidence="3">GBR_01_08_01A</strain>
    </source>
</reference>
<accession>A0AAD9RJM9</accession>
<feature type="region of interest" description="Disordered" evidence="1">
    <location>
        <begin position="69"/>
        <end position="112"/>
    </location>
</feature>
<feature type="domain" description="Complementary sex determination N-terminal" evidence="2">
    <location>
        <begin position="35"/>
        <end position="175"/>
    </location>
</feature>
<protein>
    <recommendedName>
        <fullName evidence="2">Complementary sex determination N-terminal domain-containing protein</fullName>
    </recommendedName>
</protein>
<evidence type="ECO:0000313" key="4">
    <source>
        <dbReference type="Proteomes" id="UP001258017"/>
    </source>
</evidence>
<feature type="region of interest" description="Disordered" evidence="1">
    <location>
        <begin position="228"/>
        <end position="377"/>
    </location>
</feature>
<name>A0AAD9RJM9_9HYME</name>
<reference evidence="3" key="1">
    <citation type="submission" date="2021-08" db="EMBL/GenBank/DDBJ databases">
        <authorList>
            <person name="Misof B."/>
            <person name="Oliver O."/>
            <person name="Podsiadlowski L."/>
            <person name="Donath A."/>
            <person name="Peters R."/>
            <person name="Mayer C."/>
            <person name="Rust J."/>
            <person name="Gunkel S."/>
            <person name="Lesny P."/>
            <person name="Martin S."/>
            <person name="Oeyen J.P."/>
            <person name="Petersen M."/>
            <person name="Panagiotis P."/>
            <person name="Wilbrandt J."/>
            <person name="Tanja T."/>
        </authorList>
    </citation>
    <scope>NUCLEOTIDE SEQUENCE</scope>
    <source>
        <strain evidence="3">GBR_01_08_01A</strain>
        <tissue evidence="3">Thorax + abdomen</tissue>
    </source>
</reference>
<dbReference type="Pfam" id="PF12278">
    <property type="entry name" value="SDP_N"/>
    <property type="match status" value="1"/>
</dbReference>
<organism evidence="3 4">
    <name type="scientific">Odynerus spinipes</name>
    <dbReference type="NCBI Taxonomy" id="1348599"/>
    <lineage>
        <taxon>Eukaryota</taxon>
        <taxon>Metazoa</taxon>
        <taxon>Ecdysozoa</taxon>
        <taxon>Arthropoda</taxon>
        <taxon>Hexapoda</taxon>
        <taxon>Insecta</taxon>
        <taxon>Pterygota</taxon>
        <taxon>Neoptera</taxon>
        <taxon>Endopterygota</taxon>
        <taxon>Hymenoptera</taxon>
        <taxon>Apocrita</taxon>
        <taxon>Aculeata</taxon>
        <taxon>Vespoidea</taxon>
        <taxon>Vespidae</taxon>
        <taxon>Eumeninae</taxon>
        <taxon>Odynerus</taxon>
    </lineage>
</organism>
<gene>
    <name evidence="3" type="ORF">KPH14_006073</name>
</gene>
<dbReference type="AlphaFoldDB" id="A0AAD9RJM9"/>
<dbReference type="InterPro" id="IPR022063">
    <property type="entry name" value="Sex_determin_N"/>
</dbReference>
<feature type="region of interest" description="Disordered" evidence="1">
    <location>
        <begin position="1"/>
        <end position="40"/>
    </location>
</feature>
<evidence type="ECO:0000313" key="3">
    <source>
        <dbReference type="EMBL" id="KAK2581024.1"/>
    </source>
</evidence>
<feature type="compositionally biased region" description="Basic and acidic residues" evidence="1">
    <location>
        <begin position="10"/>
        <end position="35"/>
    </location>
</feature>